<protein>
    <submittedName>
        <fullName evidence="1">Uncharacterized protein</fullName>
    </submittedName>
</protein>
<evidence type="ECO:0000313" key="2">
    <source>
        <dbReference type="Proteomes" id="UP000807469"/>
    </source>
</evidence>
<evidence type="ECO:0000313" key="1">
    <source>
        <dbReference type="EMBL" id="KAF9473161.1"/>
    </source>
</evidence>
<accession>A0A9P5YSJ0</accession>
<gene>
    <name evidence="1" type="ORF">BDN70DRAFT_406425</name>
</gene>
<reference evidence="1" key="1">
    <citation type="submission" date="2020-11" db="EMBL/GenBank/DDBJ databases">
        <authorList>
            <consortium name="DOE Joint Genome Institute"/>
            <person name="Ahrendt S."/>
            <person name="Riley R."/>
            <person name="Andreopoulos W."/>
            <person name="Labutti K."/>
            <person name="Pangilinan J."/>
            <person name="Ruiz-Duenas F.J."/>
            <person name="Barrasa J.M."/>
            <person name="Sanchez-Garcia M."/>
            <person name="Camarero S."/>
            <person name="Miyauchi S."/>
            <person name="Serrano A."/>
            <person name="Linde D."/>
            <person name="Babiker R."/>
            <person name="Drula E."/>
            <person name="Ayuso-Fernandez I."/>
            <person name="Pacheco R."/>
            <person name="Padilla G."/>
            <person name="Ferreira P."/>
            <person name="Barriuso J."/>
            <person name="Kellner H."/>
            <person name="Castanera R."/>
            <person name="Alfaro M."/>
            <person name="Ramirez L."/>
            <person name="Pisabarro A.G."/>
            <person name="Kuo A."/>
            <person name="Tritt A."/>
            <person name="Lipzen A."/>
            <person name="He G."/>
            <person name="Yan M."/>
            <person name="Ng V."/>
            <person name="Cullen D."/>
            <person name="Martin F."/>
            <person name="Rosso M.-N."/>
            <person name="Henrissat B."/>
            <person name="Hibbett D."/>
            <person name="Martinez A.T."/>
            <person name="Grigoriev I.V."/>
        </authorList>
    </citation>
    <scope>NUCLEOTIDE SEQUENCE</scope>
    <source>
        <strain evidence="1">CIRM-BRFM 674</strain>
    </source>
</reference>
<dbReference type="EMBL" id="MU155465">
    <property type="protein sequence ID" value="KAF9473161.1"/>
    <property type="molecule type" value="Genomic_DNA"/>
</dbReference>
<keyword evidence="2" id="KW-1185">Reference proteome</keyword>
<organism evidence="1 2">
    <name type="scientific">Pholiota conissans</name>
    <dbReference type="NCBI Taxonomy" id="109636"/>
    <lineage>
        <taxon>Eukaryota</taxon>
        <taxon>Fungi</taxon>
        <taxon>Dikarya</taxon>
        <taxon>Basidiomycota</taxon>
        <taxon>Agaricomycotina</taxon>
        <taxon>Agaricomycetes</taxon>
        <taxon>Agaricomycetidae</taxon>
        <taxon>Agaricales</taxon>
        <taxon>Agaricineae</taxon>
        <taxon>Strophariaceae</taxon>
        <taxon>Pholiota</taxon>
    </lineage>
</organism>
<proteinExistence type="predicted"/>
<sequence>MPNMISASCAARSRKLGQVNGGKGRLMTVRMTSNDSRRARLSSRVSSYPCCPDVPLTFIAHIPLKPLNNEDSDFIFVFVYPLRMRSYLRPAASPLFYRVCSALPFSCEINPRLSSMLSLPFVPQSQTSFSSQLSLQPLQGTTCPHVLPRCCYT</sequence>
<dbReference type="Proteomes" id="UP000807469">
    <property type="component" value="Unassembled WGS sequence"/>
</dbReference>
<name>A0A9P5YSJ0_9AGAR</name>
<comment type="caution">
    <text evidence="1">The sequence shown here is derived from an EMBL/GenBank/DDBJ whole genome shotgun (WGS) entry which is preliminary data.</text>
</comment>
<dbReference type="AlphaFoldDB" id="A0A9P5YSJ0"/>